<organism evidence="4 5">
    <name type="scientific">Leeia aquatica</name>
    <dbReference type="NCBI Taxonomy" id="2725557"/>
    <lineage>
        <taxon>Bacteria</taxon>
        <taxon>Pseudomonadati</taxon>
        <taxon>Pseudomonadota</taxon>
        <taxon>Betaproteobacteria</taxon>
        <taxon>Neisseriales</taxon>
        <taxon>Leeiaceae</taxon>
        <taxon>Leeia</taxon>
    </lineage>
</organism>
<dbReference type="InterPro" id="IPR001509">
    <property type="entry name" value="Epimerase_deHydtase"/>
</dbReference>
<feature type="domain" description="NAD-dependent epimerase/dehydratase" evidence="3">
    <location>
        <begin position="3"/>
        <end position="238"/>
    </location>
</feature>
<dbReference type="EMBL" id="JABAIM010000001">
    <property type="protein sequence ID" value="NLR74594.1"/>
    <property type="molecule type" value="Genomic_DNA"/>
</dbReference>
<dbReference type="Proteomes" id="UP000587991">
    <property type="component" value="Unassembled WGS sequence"/>
</dbReference>
<evidence type="ECO:0000256" key="1">
    <source>
        <dbReference type="ARBA" id="ARBA00005125"/>
    </source>
</evidence>
<sequence>MRIVITGGLGHIGSRLLQVLPQQFPGAELVVLDNLLTQRYCALFNLPAGARYRLLEQDILKADLLPVLQGADAVVHLAAITDAASSFDKAAEVEAVNFTGTMRVAEACAALGVPLLFFSTTSVYGVQDGVVDEQCPLEDLKPQSPYAESKLKSEQWLAALPDLRHVVLRFGTIFGVSPGIRFHTAVNKFVWQAMNGQPITVWRTALHQKRPYLDLNDGVAAIAHVIRQSLFNRQVYNVVTENYTVNDIVETIRQHVPDLQVELVDSRIMNQLSYHVSGARFAATGFGVNGSLQQAIADTVALLSGLRA</sequence>
<evidence type="ECO:0000313" key="4">
    <source>
        <dbReference type="EMBL" id="NLR74594.1"/>
    </source>
</evidence>
<comment type="caution">
    <text evidence="4">The sequence shown here is derived from an EMBL/GenBank/DDBJ whole genome shotgun (WGS) entry which is preliminary data.</text>
</comment>
<dbReference type="Gene3D" id="3.40.50.720">
    <property type="entry name" value="NAD(P)-binding Rossmann-like Domain"/>
    <property type="match status" value="2"/>
</dbReference>
<comment type="pathway">
    <text evidence="1">Bacterial outer membrane biogenesis; LPS O-antigen biosynthesis.</text>
</comment>
<keyword evidence="5" id="KW-1185">Reference proteome</keyword>
<dbReference type="RefSeq" id="WP_168876201.1">
    <property type="nucleotide sequence ID" value="NZ_JABAIM010000001.1"/>
</dbReference>
<dbReference type="PANTHER" id="PTHR43000">
    <property type="entry name" value="DTDP-D-GLUCOSE 4,6-DEHYDRATASE-RELATED"/>
    <property type="match status" value="1"/>
</dbReference>
<comment type="similarity">
    <text evidence="2">Belongs to the NAD(P)-dependent epimerase/dehydratase family.</text>
</comment>
<accession>A0A847S4A1</accession>
<evidence type="ECO:0000259" key="3">
    <source>
        <dbReference type="Pfam" id="PF01370"/>
    </source>
</evidence>
<gene>
    <name evidence="4" type="ORF">HF682_05425</name>
</gene>
<evidence type="ECO:0000256" key="2">
    <source>
        <dbReference type="ARBA" id="ARBA00007637"/>
    </source>
</evidence>
<dbReference type="Pfam" id="PF01370">
    <property type="entry name" value="Epimerase"/>
    <property type="match status" value="1"/>
</dbReference>
<dbReference type="Gene3D" id="3.90.25.10">
    <property type="entry name" value="UDP-galactose 4-epimerase, domain 1"/>
    <property type="match status" value="1"/>
</dbReference>
<protein>
    <submittedName>
        <fullName evidence="4">SDR family oxidoreductase</fullName>
    </submittedName>
</protein>
<dbReference type="AlphaFoldDB" id="A0A847S4A1"/>
<dbReference type="InterPro" id="IPR036291">
    <property type="entry name" value="NAD(P)-bd_dom_sf"/>
</dbReference>
<evidence type="ECO:0000313" key="5">
    <source>
        <dbReference type="Proteomes" id="UP000587991"/>
    </source>
</evidence>
<dbReference type="CDD" id="cd08946">
    <property type="entry name" value="SDR_e"/>
    <property type="match status" value="1"/>
</dbReference>
<reference evidence="4 5" key="1">
    <citation type="submission" date="2020-04" db="EMBL/GenBank/DDBJ databases">
        <title>Draft genome of Leeia sp. IMCC25680.</title>
        <authorList>
            <person name="Song J."/>
            <person name="Cho J.-C."/>
        </authorList>
    </citation>
    <scope>NUCLEOTIDE SEQUENCE [LARGE SCALE GENOMIC DNA]</scope>
    <source>
        <strain evidence="4 5">IMCC25680</strain>
    </source>
</reference>
<name>A0A847S4A1_9NEIS</name>
<dbReference type="SUPFAM" id="SSF51735">
    <property type="entry name" value="NAD(P)-binding Rossmann-fold domains"/>
    <property type="match status" value="1"/>
</dbReference>
<proteinExistence type="inferred from homology"/>